<dbReference type="EMBL" id="JAABOA010000051">
    <property type="protein sequence ID" value="KAF9586266.1"/>
    <property type="molecule type" value="Genomic_DNA"/>
</dbReference>
<keyword evidence="3" id="KW-1185">Reference proteome</keyword>
<feature type="compositionally biased region" description="Low complexity" evidence="1">
    <location>
        <begin position="46"/>
        <end position="58"/>
    </location>
</feature>
<dbReference type="OrthoDB" id="5340163at2759"/>
<proteinExistence type="predicted"/>
<feature type="region of interest" description="Disordered" evidence="1">
    <location>
        <begin position="36"/>
        <end position="75"/>
    </location>
</feature>
<evidence type="ECO:0000313" key="2">
    <source>
        <dbReference type="EMBL" id="KAF9586266.1"/>
    </source>
</evidence>
<feature type="region of interest" description="Disordered" evidence="1">
    <location>
        <begin position="107"/>
        <end position="126"/>
    </location>
</feature>
<name>A0A9P6G4R5_9FUNG</name>
<evidence type="ECO:0000313" key="3">
    <source>
        <dbReference type="Proteomes" id="UP000780801"/>
    </source>
</evidence>
<accession>A0A9P6G4R5</accession>
<dbReference type="InterPro" id="IPR025332">
    <property type="entry name" value="DUF4238"/>
</dbReference>
<comment type="caution">
    <text evidence="2">The sequence shown here is derived from an EMBL/GenBank/DDBJ whole genome shotgun (WGS) entry which is preliminary data.</text>
</comment>
<protein>
    <submittedName>
        <fullName evidence="2">Uncharacterized protein</fullName>
    </submittedName>
</protein>
<sequence>MNRDCLHTLAVNLTYVFKVERPDFLYHFLEPLSSFPSPFPSPSPSPSSSSPSFSSSSPPSSPSPPSPQNYPKKNKTRSQFHHYIPQFILKTFADNFTLDKTVFISSTPSQDPSGFEPSTPKKPKSKKRPNYYINVCLVKYQTKELVNTAHVYGVKDIYRDFTEDDCMKFEKLLSKHECTSSTFIRQVWDEETDLSLTRAQLSSMKRFLVVMMYRGERRRSQYFDQNFEPLTEMSVKKHMEHKRLPSVPSVWFDNLKWIIEASPETLLMEFTSVCKARKKSMSPTALIRSYRGPIHGVEMEVFGCIMSGSIACIWQAEKGSEFILTEGCYGAWDGDVGIQYHHLFIVSSRFAIVLVNKVYLEERTKRNLRYISWFGDHLHTHPVTEYKNEPLPENFNIKTDYSHLATDDVFKYKRIVVPKEDVYRVNSISIDDNPQTLTYKSSISMYKSLRYYDKVKEDLFHDCIDYSSLRRKLFSDLNRTHQAEQ</sequence>
<gene>
    <name evidence="2" type="ORF">BGW38_007670</name>
</gene>
<feature type="compositionally biased region" description="Pro residues" evidence="1">
    <location>
        <begin position="59"/>
        <end position="68"/>
    </location>
</feature>
<reference evidence="2" key="1">
    <citation type="journal article" date="2020" name="Fungal Divers.">
        <title>Resolving the Mortierellaceae phylogeny through synthesis of multi-gene phylogenetics and phylogenomics.</title>
        <authorList>
            <person name="Vandepol N."/>
            <person name="Liber J."/>
            <person name="Desiro A."/>
            <person name="Na H."/>
            <person name="Kennedy M."/>
            <person name="Barry K."/>
            <person name="Grigoriev I.V."/>
            <person name="Miller A.N."/>
            <person name="O'Donnell K."/>
            <person name="Stajich J.E."/>
            <person name="Bonito G."/>
        </authorList>
    </citation>
    <scope>NUCLEOTIDE SEQUENCE</scope>
    <source>
        <strain evidence="2">KOD1015</strain>
    </source>
</reference>
<dbReference type="Proteomes" id="UP000780801">
    <property type="component" value="Unassembled WGS sequence"/>
</dbReference>
<dbReference type="Pfam" id="PF14022">
    <property type="entry name" value="DUF4238"/>
    <property type="match status" value="1"/>
</dbReference>
<dbReference type="AlphaFoldDB" id="A0A9P6G4R5"/>
<evidence type="ECO:0000256" key="1">
    <source>
        <dbReference type="SAM" id="MobiDB-lite"/>
    </source>
</evidence>
<organism evidence="2 3">
    <name type="scientific">Lunasporangiospora selenospora</name>
    <dbReference type="NCBI Taxonomy" id="979761"/>
    <lineage>
        <taxon>Eukaryota</taxon>
        <taxon>Fungi</taxon>
        <taxon>Fungi incertae sedis</taxon>
        <taxon>Mucoromycota</taxon>
        <taxon>Mortierellomycotina</taxon>
        <taxon>Mortierellomycetes</taxon>
        <taxon>Mortierellales</taxon>
        <taxon>Mortierellaceae</taxon>
        <taxon>Lunasporangiospora</taxon>
    </lineage>
</organism>